<accession>A0A5M9X1X0</accession>
<organism evidence="14 15">
    <name type="scientific">Paenibacillus amylolyticus</name>
    <dbReference type="NCBI Taxonomy" id="1451"/>
    <lineage>
        <taxon>Bacteria</taxon>
        <taxon>Bacillati</taxon>
        <taxon>Bacillota</taxon>
        <taxon>Bacilli</taxon>
        <taxon>Bacillales</taxon>
        <taxon>Paenibacillaceae</taxon>
        <taxon>Paenibacillus</taxon>
    </lineage>
</organism>
<dbReference type="Pfam" id="PF02743">
    <property type="entry name" value="dCache_1"/>
    <property type="match status" value="1"/>
</dbReference>
<comment type="subcellular location">
    <subcellularLocation>
        <location evidence="1">Cell membrane</location>
        <topology evidence="1">Multi-pass membrane protein</topology>
    </subcellularLocation>
</comment>
<comment type="caution">
    <text evidence="14">The sequence shown here is derived from an EMBL/GenBank/DDBJ whole genome shotgun (WGS) entry which is preliminary data.</text>
</comment>
<dbReference type="SMART" id="SM00283">
    <property type="entry name" value="MA"/>
    <property type="match status" value="1"/>
</dbReference>
<name>A0A5M9X1X0_PAEAM</name>
<feature type="domain" description="Methyl-accepting transducer" evidence="12">
    <location>
        <begin position="410"/>
        <end position="660"/>
    </location>
</feature>
<feature type="compositionally biased region" description="Basic and acidic residues" evidence="10">
    <location>
        <begin position="15"/>
        <end position="32"/>
    </location>
</feature>
<evidence type="ECO:0000256" key="6">
    <source>
        <dbReference type="ARBA" id="ARBA00023136"/>
    </source>
</evidence>
<keyword evidence="5 11" id="KW-1133">Transmembrane helix</keyword>
<evidence type="ECO:0000256" key="10">
    <source>
        <dbReference type="SAM" id="MobiDB-lite"/>
    </source>
</evidence>
<dbReference type="SUPFAM" id="SSF58104">
    <property type="entry name" value="Methyl-accepting chemotaxis protein (MCP) signaling domain"/>
    <property type="match status" value="1"/>
</dbReference>
<keyword evidence="3" id="KW-0145">Chemotaxis</keyword>
<dbReference type="Pfam" id="PF00015">
    <property type="entry name" value="MCPsignal"/>
    <property type="match status" value="1"/>
</dbReference>
<dbReference type="Pfam" id="PF00672">
    <property type="entry name" value="HAMP"/>
    <property type="match status" value="1"/>
</dbReference>
<dbReference type="SUPFAM" id="SSF103190">
    <property type="entry name" value="Sensory domain-like"/>
    <property type="match status" value="1"/>
</dbReference>
<proteinExistence type="inferred from homology"/>
<evidence type="ECO:0000256" key="7">
    <source>
        <dbReference type="ARBA" id="ARBA00023224"/>
    </source>
</evidence>
<dbReference type="Gene3D" id="3.30.450.20">
    <property type="entry name" value="PAS domain"/>
    <property type="match status" value="2"/>
</dbReference>
<keyword evidence="4 11" id="KW-0812">Transmembrane</keyword>
<evidence type="ECO:0000256" key="2">
    <source>
        <dbReference type="ARBA" id="ARBA00022475"/>
    </source>
</evidence>
<feature type="domain" description="HAMP" evidence="13">
    <location>
        <begin position="339"/>
        <end position="391"/>
    </location>
</feature>
<evidence type="ECO:0000259" key="12">
    <source>
        <dbReference type="PROSITE" id="PS50111"/>
    </source>
</evidence>
<dbReference type="InterPro" id="IPR033479">
    <property type="entry name" value="dCache_1"/>
</dbReference>
<feature type="transmembrane region" description="Helical" evidence="11">
    <location>
        <begin position="44"/>
        <end position="65"/>
    </location>
</feature>
<dbReference type="Proteomes" id="UP000323664">
    <property type="component" value="Unassembled WGS sequence"/>
</dbReference>
<gene>
    <name evidence="14" type="ORF">EC604_28660</name>
</gene>
<evidence type="ECO:0000313" key="15">
    <source>
        <dbReference type="Proteomes" id="UP000323664"/>
    </source>
</evidence>
<dbReference type="GO" id="GO:0005886">
    <property type="term" value="C:plasma membrane"/>
    <property type="evidence" value="ECO:0007669"/>
    <property type="project" value="UniProtKB-SubCell"/>
</dbReference>
<dbReference type="AlphaFoldDB" id="A0A5M9X1X0"/>
<keyword evidence="6 11" id="KW-0472">Membrane</keyword>
<dbReference type="Gene3D" id="1.10.287.950">
    <property type="entry name" value="Methyl-accepting chemotaxis protein"/>
    <property type="match status" value="1"/>
</dbReference>
<evidence type="ECO:0000256" key="1">
    <source>
        <dbReference type="ARBA" id="ARBA00004651"/>
    </source>
</evidence>
<reference evidence="14 15" key="1">
    <citation type="journal article" date="2019" name="J. Ind. Microbiol. Biotechnol.">
        <title>Paenibacillus amylolyticus 27C64 has a diverse set of carbohydrate-active enzymes and complete pectin deconstruction system.</title>
        <authorList>
            <person name="Keggi C."/>
            <person name="Doran-Peterson J."/>
        </authorList>
    </citation>
    <scope>NUCLEOTIDE SEQUENCE [LARGE SCALE GENOMIC DNA]</scope>
    <source>
        <strain evidence="14 15">27C64</strain>
    </source>
</reference>
<comment type="similarity">
    <text evidence="8">Belongs to the methyl-accepting chemotaxis (MCP) protein family.</text>
</comment>
<protein>
    <submittedName>
        <fullName evidence="14">Methyl-accepting chemotaxis protein</fullName>
    </submittedName>
</protein>
<dbReference type="CDD" id="cd06225">
    <property type="entry name" value="HAMP"/>
    <property type="match status" value="1"/>
</dbReference>
<dbReference type="PROSITE" id="PS50111">
    <property type="entry name" value="CHEMOTAXIS_TRANSDUC_2"/>
    <property type="match status" value="1"/>
</dbReference>
<evidence type="ECO:0000259" key="13">
    <source>
        <dbReference type="PROSITE" id="PS50885"/>
    </source>
</evidence>
<dbReference type="PANTHER" id="PTHR32089">
    <property type="entry name" value="METHYL-ACCEPTING CHEMOTAXIS PROTEIN MCPB"/>
    <property type="match status" value="1"/>
</dbReference>
<dbReference type="InterPro" id="IPR003660">
    <property type="entry name" value="HAMP_dom"/>
</dbReference>
<feature type="region of interest" description="Disordered" evidence="10">
    <location>
        <begin position="12"/>
        <end position="34"/>
    </location>
</feature>
<evidence type="ECO:0000256" key="4">
    <source>
        <dbReference type="ARBA" id="ARBA00022692"/>
    </source>
</evidence>
<evidence type="ECO:0000256" key="3">
    <source>
        <dbReference type="ARBA" id="ARBA00022500"/>
    </source>
</evidence>
<dbReference type="GO" id="GO:0007165">
    <property type="term" value="P:signal transduction"/>
    <property type="evidence" value="ECO:0007669"/>
    <property type="project" value="UniProtKB-KW"/>
</dbReference>
<dbReference type="InterPro" id="IPR004089">
    <property type="entry name" value="MCPsignal_dom"/>
</dbReference>
<evidence type="ECO:0000256" key="8">
    <source>
        <dbReference type="ARBA" id="ARBA00029447"/>
    </source>
</evidence>
<feature type="transmembrane region" description="Helical" evidence="11">
    <location>
        <begin position="319"/>
        <end position="342"/>
    </location>
</feature>
<dbReference type="CDD" id="cd12912">
    <property type="entry name" value="PDC2_MCP_like"/>
    <property type="match status" value="1"/>
</dbReference>
<dbReference type="SMART" id="SM00304">
    <property type="entry name" value="HAMP"/>
    <property type="match status" value="1"/>
</dbReference>
<keyword evidence="2" id="KW-1003">Cell membrane</keyword>
<keyword evidence="7 9" id="KW-0807">Transducer</keyword>
<dbReference type="CDD" id="cd12913">
    <property type="entry name" value="PDC1_MCP_like"/>
    <property type="match status" value="1"/>
</dbReference>
<sequence>MDLSNFSWGKATTENGRDSVTSHEFHSTENQHTRRNNMKLKPKLMVMFMASVLITALPLALLGLYQTENQATRNVKSLLHGLMNSATNQLEGWIASNAKVVETLGFVIEQAVPEGTLTEDYFKIMNMGTNKDYLSDLYFGSEKDGTFMNGSDWSPDAGYDPRKRPWYEQAKQASTLIFSDPYQDMMTKKYAISMAMPVHNKQGSLEGVVSGVLLLSTLTDTVNKINLNGLGYSFLIDKNGMILAHPEDKMLNTSAKDNPELSPLLADMQSNPSGEKSFQYNGEDYLLFYNQIPSTGWVIGSVISEKLAYAEFYQLRNNYILIIGATLLAVLAGAYWIATLFIKPLKQLHQTSMQMSGGDFTGRVNAKGKDEFAELGVAFNQMSDQLGTLLRQVTTSADRVHSISGEMQEHTENTKRIAEQISIATDELAQGSSTQAESVYDGSGRLTVMSDNVGGINRSVEQSVEMIRDAGEAMLTGLQAVDHQVELADGNRHSIDRVGESITLLADKSQKIEGIVAMIQGIASQTNLLALNASIEAARAGEHGRGFAVVAEEVRKLAEQSADSAKDIIILLNEIQTASGMSVNEVRTAEQGMEQQVAAVYNMRESFLRIQQSIEGIETQLKQVSSATTELDDNAGKVAEVISSVAAMSEQSAASTEEVASSTQEQFNYITSISERSNELAEQSKTLADEVKKFKV</sequence>
<dbReference type="EMBL" id="RIAS01000031">
    <property type="protein sequence ID" value="KAA8787799.1"/>
    <property type="molecule type" value="Genomic_DNA"/>
</dbReference>
<dbReference type="PANTHER" id="PTHR32089:SF112">
    <property type="entry name" value="LYSOZYME-LIKE PROTEIN-RELATED"/>
    <property type="match status" value="1"/>
</dbReference>
<evidence type="ECO:0000256" key="11">
    <source>
        <dbReference type="SAM" id="Phobius"/>
    </source>
</evidence>
<dbReference type="CDD" id="cd11386">
    <property type="entry name" value="MCP_signal"/>
    <property type="match status" value="1"/>
</dbReference>
<evidence type="ECO:0000256" key="5">
    <source>
        <dbReference type="ARBA" id="ARBA00022989"/>
    </source>
</evidence>
<dbReference type="GO" id="GO:0006935">
    <property type="term" value="P:chemotaxis"/>
    <property type="evidence" value="ECO:0007669"/>
    <property type="project" value="UniProtKB-KW"/>
</dbReference>
<evidence type="ECO:0000256" key="9">
    <source>
        <dbReference type="PROSITE-ProRule" id="PRU00284"/>
    </source>
</evidence>
<dbReference type="InterPro" id="IPR029151">
    <property type="entry name" value="Sensor-like_sf"/>
</dbReference>
<evidence type="ECO:0000313" key="14">
    <source>
        <dbReference type="EMBL" id="KAA8787799.1"/>
    </source>
</evidence>
<dbReference type="PROSITE" id="PS50885">
    <property type="entry name" value="HAMP"/>
    <property type="match status" value="1"/>
</dbReference>